<name>A0AAD5MYG5_PARTN</name>
<organism evidence="1 2">
    <name type="scientific">Parelaphostrongylus tenuis</name>
    <name type="common">Meningeal worm</name>
    <dbReference type="NCBI Taxonomy" id="148309"/>
    <lineage>
        <taxon>Eukaryota</taxon>
        <taxon>Metazoa</taxon>
        <taxon>Ecdysozoa</taxon>
        <taxon>Nematoda</taxon>
        <taxon>Chromadorea</taxon>
        <taxon>Rhabditida</taxon>
        <taxon>Rhabditina</taxon>
        <taxon>Rhabditomorpha</taxon>
        <taxon>Strongyloidea</taxon>
        <taxon>Metastrongylidae</taxon>
        <taxon>Parelaphostrongylus</taxon>
    </lineage>
</organism>
<comment type="caution">
    <text evidence="1">The sequence shown here is derived from an EMBL/GenBank/DDBJ whole genome shotgun (WGS) entry which is preliminary data.</text>
</comment>
<accession>A0AAD5MYG5</accession>
<dbReference type="AlphaFoldDB" id="A0AAD5MYG5"/>
<dbReference type="EMBL" id="JAHQIW010001700">
    <property type="protein sequence ID" value="KAJ1353384.1"/>
    <property type="molecule type" value="Genomic_DNA"/>
</dbReference>
<reference evidence="1" key="1">
    <citation type="submission" date="2021-06" db="EMBL/GenBank/DDBJ databases">
        <title>Parelaphostrongylus tenuis whole genome reference sequence.</title>
        <authorList>
            <person name="Garwood T.J."/>
            <person name="Larsen P.A."/>
            <person name="Fountain-Jones N.M."/>
            <person name="Garbe J.R."/>
            <person name="Macchietto M.G."/>
            <person name="Kania S.A."/>
            <person name="Gerhold R.W."/>
            <person name="Richards J.E."/>
            <person name="Wolf T.M."/>
        </authorList>
    </citation>
    <scope>NUCLEOTIDE SEQUENCE</scope>
    <source>
        <strain evidence="1">MNPRO001-30</strain>
        <tissue evidence="1">Meninges</tissue>
    </source>
</reference>
<gene>
    <name evidence="1" type="ORF">KIN20_009994</name>
</gene>
<evidence type="ECO:0000313" key="2">
    <source>
        <dbReference type="Proteomes" id="UP001196413"/>
    </source>
</evidence>
<evidence type="ECO:0000313" key="1">
    <source>
        <dbReference type="EMBL" id="KAJ1353384.1"/>
    </source>
</evidence>
<dbReference type="Proteomes" id="UP001196413">
    <property type="component" value="Unassembled WGS sequence"/>
</dbReference>
<proteinExistence type="predicted"/>
<sequence length="59" mass="6858">MVKAETRSKEEVNRFGMRALESSGVFVGRLPPSVSHFFTSLEHLLDTKKFRVINHLRRD</sequence>
<protein>
    <submittedName>
        <fullName evidence="1">Uncharacterized protein</fullName>
    </submittedName>
</protein>
<keyword evidence="2" id="KW-1185">Reference proteome</keyword>